<evidence type="ECO:0000256" key="4">
    <source>
        <dbReference type="PROSITE-ProRule" id="PRU00723"/>
    </source>
</evidence>
<dbReference type="InterPro" id="IPR000571">
    <property type="entry name" value="Znf_CCCH"/>
</dbReference>
<dbReference type="InterPro" id="IPR036855">
    <property type="entry name" value="Znf_CCCH_sf"/>
</dbReference>
<dbReference type="Gene3D" id="3.30.1370.110">
    <property type="match status" value="1"/>
</dbReference>
<feature type="zinc finger region" description="C3H1-type" evidence="4">
    <location>
        <begin position="483"/>
        <end position="506"/>
    </location>
</feature>
<feature type="region of interest" description="Disordered" evidence="5">
    <location>
        <begin position="275"/>
        <end position="322"/>
    </location>
</feature>
<feature type="zinc finger region" description="C3H1-type" evidence="4">
    <location>
        <begin position="507"/>
        <end position="534"/>
    </location>
</feature>
<feature type="domain" description="C3H1-type" evidence="6">
    <location>
        <begin position="483"/>
        <end position="506"/>
    </location>
</feature>
<dbReference type="SUPFAM" id="SSF160443">
    <property type="entry name" value="SMR domain-like"/>
    <property type="match status" value="1"/>
</dbReference>
<protein>
    <recommendedName>
        <fullName evidence="6">C3H1-type domain-containing protein</fullName>
    </recommendedName>
</protein>
<feature type="domain" description="C3H1-type" evidence="6">
    <location>
        <begin position="507"/>
        <end position="534"/>
    </location>
</feature>
<dbReference type="SMART" id="SM00356">
    <property type="entry name" value="ZnF_C3H1"/>
    <property type="match status" value="2"/>
</dbReference>
<feature type="region of interest" description="Disordered" evidence="5">
    <location>
        <begin position="119"/>
        <end position="195"/>
    </location>
</feature>
<dbReference type="Gene3D" id="4.10.1000.10">
    <property type="entry name" value="Zinc finger, CCCH-type"/>
    <property type="match status" value="1"/>
</dbReference>
<evidence type="ECO:0000313" key="8">
    <source>
        <dbReference type="Proteomes" id="UP000629468"/>
    </source>
</evidence>
<evidence type="ECO:0000256" key="5">
    <source>
        <dbReference type="SAM" id="MobiDB-lite"/>
    </source>
</evidence>
<dbReference type="OMA" id="YMAYRSR"/>
<evidence type="ECO:0000313" key="7">
    <source>
        <dbReference type="EMBL" id="KAF7770599.1"/>
    </source>
</evidence>
<organism evidence="7 8">
    <name type="scientific">Agaricus bisporus var. burnettii</name>
    <dbReference type="NCBI Taxonomy" id="192524"/>
    <lineage>
        <taxon>Eukaryota</taxon>
        <taxon>Fungi</taxon>
        <taxon>Dikarya</taxon>
        <taxon>Basidiomycota</taxon>
        <taxon>Agaricomycotina</taxon>
        <taxon>Agaricomycetes</taxon>
        <taxon>Agaricomycetidae</taxon>
        <taxon>Agaricales</taxon>
        <taxon>Agaricineae</taxon>
        <taxon>Agaricaceae</taxon>
        <taxon>Agaricus</taxon>
    </lineage>
</organism>
<dbReference type="PANTHER" id="PTHR46651:SF1">
    <property type="entry name" value="SMALL MUTS RELATED FAMILY PROTEIN"/>
    <property type="match status" value="1"/>
</dbReference>
<feature type="compositionally biased region" description="Low complexity" evidence="5">
    <location>
        <begin position="175"/>
        <end position="195"/>
    </location>
</feature>
<keyword evidence="1 4" id="KW-0479">Metal-binding</keyword>
<evidence type="ECO:0000259" key="6">
    <source>
        <dbReference type="PROSITE" id="PS50103"/>
    </source>
</evidence>
<feature type="compositionally biased region" description="Polar residues" evidence="5">
    <location>
        <begin position="275"/>
        <end position="289"/>
    </location>
</feature>
<name>A0A8H7CAH4_AGABI</name>
<sequence length="866" mass="94211">MATLAVPSSYTPLFPTETHDSATLKFPHTRAQLAAVARQHKPADTHDSDTGTDDLGRVPSSFVAKVVSLLTDEKEDELKALLKATYSLDNQSLEESVLDLMHKHRDDVAGVPFVFLTPTRRPISRPSSRASSHSARLHPARPDTPSSAPPSPLAWSHRRPHTPATSPLANGEPRSYMSPKSDYSPSSSPILAHAQATQAQAQWTASLPASPLLTSRSLNAKASEFRPIPRPLSSASSQPGSLLRADTPSPDMWAHNSPRATSNLAIAAPLIADQSTSAPRALTPSSSLRSFVRPDEDEDEGEDPDPYDPFTNNGQLPAPFHSITVSDFDNQWSVSPPEESELTHMATQPPYEYGYSPFNPNGNNDPIDDVEANAALTDGMTPFDVLSSVFGSTLAPSELEEALAANGYDFEHAMAWLIDRGLPQQPASPTQVRMQPMGNRVTLVSRDTGGTIRGTVKGGYHNNNSNGTGRGAPPRYANGRPSQSGNRVCRYFVAGECLRADCRFSHDLERALCRFWLRGMCAKNEACEFLHHLPKDVDVANLNVAMSRANIGPPSHYGPPEMHAPVDEFPVLGYEGNVMRMNKPGGYYDPGRTRFAAAVKKPAPPKINGVQLARVMGPAADNLHHQSAIVAPRPSPRIKLHPPTLVPTLPTGDAVNQLYMNYRQRALQLGAARNACLSRAADAWRRGDGAAAKRFSREGHDLNAKMSTEMANAASKLVRERSSLAEQAVRARDLSWSDDPGDRSARGRPCGSGLGVVLGVGRKDVGDGKLTTEERTECMLDLHGLHSNEATEVLEQFLLSLEREHFYGLAYAVVGEEKHTGTQDPSRGASRNRLATAVREWVHRWGYPWSERDGIICIDPLTHASE</sequence>
<feature type="region of interest" description="Disordered" evidence="5">
    <location>
        <begin position="224"/>
        <end position="253"/>
    </location>
</feature>
<evidence type="ECO:0000256" key="3">
    <source>
        <dbReference type="ARBA" id="ARBA00022833"/>
    </source>
</evidence>
<dbReference type="Pfam" id="PF14608">
    <property type="entry name" value="zf-CCCH_2"/>
    <property type="match status" value="2"/>
</dbReference>
<feature type="region of interest" description="Disordered" evidence="5">
    <location>
        <begin position="455"/>
        <end position="484"/>
    </location>
</feature>
<evidence type="ECO:0000256" key="2">
    <source>
        <dbReference type="ARBA" id="ARBA00022771"/>
    </source>
</evidence>
<dbReference type="InterPro" id="IPR053242">
    <property type="entry name" value="PAM2-like_domain"/>
</dbReference>
<comment type="caution">
    <text evidence="7">The sequence shown here is derived from an EMBL/GenBank/DDBJ whole genome shotgun (WGS) entry which is preliminary data.</text>
</comment>
<keyword evidence="2 4" id="KW-0863">Zinc-finger</keyword>
<dbReference type="PROSITE" id="PS50103">
    <property type="entry name" value="ZF_C3H1"/>
    <property type="match status" value="2"/>
</dbReference>
<keyword evidence="3 4" id="KW-0862">Zinc</keyword>
<dbReference type="SUPFAM" id="SSF90229">
    <property type="entry name" value="CCCH zinc finger"/>
    <property type="match status" value="1"/>
</dbReference>
<feature type="compositionally biased region" description="Basic and acidic residues" evidence="5">
    <location>
        <begin position="729"/>
        <end position="745"/>
    </location>
</feature>
<feature type="region of interest" description="Disordered" evidence="5">
    <location>
        <begin position="36"/>
        <end position="56"/>
    </location>
</feature>
<dbReference type="GO" id="GO:0008270">
    <property type="term" value="F:zinc ion binding"/>
    <property type="evidence" value="ECO:0007669"/>
    <property type="project" value="UniProtKB-KW"/>
</dbReference>
<proteinExistence type="predicted"/>
<dbReference type="PANTHER" id="PTHR46651">
    <property type="entry name" value="POLYADENYLATE-BINDING PROTEIN-INTERACTING PROTEIN 7"/>
    <property type="match status" value="1"/>
</dbReference>
<accession>A0A8H7CAH4</accession>
<feature type="region of interest" description="Disordered" evidence="5">
    <location>
        <begin position="729"/>
        <end position="750"/>
    </location>
</feature>
<evidence type="ECO:0000256" key="1">
    <source>
        <dbReference type="ARBA" id="ARBA00022723"/>
    </source>
</evidence>
<dbReference type="Pfam" id="PF08590">
    <property type="entry name" value="DUF1771"/>
    <property type="match status" value="1"/>
</dbReference>
<feature type="compositionally biased region" description="Acidic residues" evidence="5">
    <location>
        <begin position="295"/>
        <end position="306"/>
    </location>
</feature>
<dbReference type="Proteomes" id="UP000629468">
    <property type="component" value="Unassembled WGS sequence"/>
</dbReference>
<dbReference type="InterPro" id="IPR036063">
    <property type="entry name" value="Smr_dom_sf"/>
</dbReference>
<dbReference type="SMART" id="SM01162">
    <property type="entry name" value="DUF1771"/>
    <property type="match status" value="1"/>
</dbReference>
<dbReference type="InterPro" id="IPR013899">
    <property type="entry name" value="DUF1771"/>
</dbReference>
<gene>
    <name evidence="7" type="ORF">Agabi119p4_6573</name>
</gene>
<dbReference type="EMBL" id="JABXXO010000009">
    <property type="protein sequence ID" value="KAF7770599.1"/>
    <property type="molecule type" value="Genomic_DNA"/>
</dbReference>
<dbReference type="AlphaFoldDB" id="A0A8H7CAH4"/>
<reference evidence="7 8" key="1">
    <citation type="journal article" name="Sci. Rep.">
        <title>Telomere-to-telomere assembled and centromere annotated genomes of the two main subspecies of the button mushroom Agaricus bisporus reveal especially polymorphic chromosome ends.</title>
        <authorList>
            <person name="Sonnenberg A.S.M."/>
            <person name="Sedaghat-Telgerd N."/>
            <person name="Lavrijssen B."/>
            <person name="Ohm R.A."/>
            <person name="Hendrickx P.M."/>
            <person name="Scholtmeijer K."/>
            <person name="Baars J.J.P."/>
            <person name="van Peer A."/>
        </authorList>
    </citation>
    <scope>NUCLEOTIDE SEQUENCE [LARGE SCALE GENOMIC DNA]</scope>
    <source>
        <strain evidence="7 8">H119_p4</strain>
    </source>
</reference>
<feature type="compositionally biased region" description="Low complexity" evidence="5">
    <location>
        <begin position="120"/>
        <end position="134"/>
    </location>
</feature>